<keyword evidence="2" id="KW-1185">Reference proteome</keyword>
<reference evidence="1 2" key="1">
    <citation type="submission" date="2020-04" db="EMBL/GenBank/DDBJ databases">
        <title>Flammeovirga sp. SR4, a novel species isolated from seawater.</title>
        <authorList>
            <person name="Wang X."/>
        </authorList>
    </citation>
    <scope>NUCLEOTIDE SEQUENCE [LARGE SCALE GENOMIC DNA]</scope>
    <source>
        <strain evidence="1 2">SR4</strain>
    </source>
</reference>
<sequence>MLKRIFILIILFSCSNPKVEEKFIYDHVDFISFDEQELIPTIVVDSLDKTIDLYKIIMSAMKKSETVAVNNLLRVNYNDKIYYLNNKNNFCYLTQICCPRSSDTYSLDDFNYTILNDIISHFNSVPISMMYRKSIEIHFNIDTNINETLWLLKLIEMEFSIGKLKGYPYNLELVPKDMTRKNFDLCIPKYEFHHDTLGLREYSRRINIEKETSNQVIEERKSKYEEELLDIDLNN</sequence>
<gene>
    <name evidence="1" type="ORF">HGP29_27795</name>
</gene>
<evidence type="ECO:0000313" key="1">
    <source>
        <dbReference type="EMBL" id="NLR95035.1"/>
    </source>
</evidence>
<protein>
    <submittedName>
        <fullName evidence="1">Uncharacterized protein</fullName>
    </submittedName>
</protein>
<dbReference type="AlphaFoldDB" id="A0A7X8SRH6"/>
<organism evidence="1 2">
    <name type="scientific">Flammeovirga agarivorans</name>
    <dbReference type="NCBI Taxonomy" id="2726742"/>
    <lineage>
        <taxon>Bacteria</taxon>
        <taxon>Pseudomonadati</taxon>
        <taxon>Bacteroidota</taxon>
        <taxon>Cytophagia</taxon>
        <taxon>Cytophagales</taxon>
        <taxon>Flammeovirgaceae</taxon>
        <taxon>Flammeovirga</taxon>
    </lineage>
</organism>
<name>A0A7X8SRH6_9BACT</name>
<dbReference type="RefSeq" id="WP_168885741.1">
    <property type="nucleotide sequence ID" value="NZ_JABAIL010000022.1"/>
</dbReference>
<dbReference type="Proteomes" id="UP000585050">
    <property type="component" value="Unassembled WGS sequence"/>
</dbReference>
<dbReference type="EMBL" id="JABAIL010000022">
    <property type="protein sequence ID" value="NLR95035.1"/>
    <property type="molecule type" value="Genomic_DNA"/>
</dbReference>
<accession>A0A7X8SRH6</accession>
<evidence type="ECO:0000313" key="2">
    <source>
        <dbReference type="Proteomes" id="UP000585050"/>
    </source>
</evidence>
<proteinExistence type="predicted"/>
<comment type="caution">
    <text evidence="1">The sequence shown here is derived from an EMBL/GenBank/DDBJ whole genome shotgun (WGS) entry which is preliminary data.</text>
</comment>